<dbReference type="Proteomes" id="UP000032304">
    <property type="component" value="Chromosome 12"/>
</dbReference>
<dbReference type="Gramene" id="KJB77828">
    <property type="protein sequence ID" value="KJB77828"/>
    <property type="gene ID" value="B456_012G159600"/>
</dbReference>
<organism evidence="3 4">
    <name type="scientific">Gossypium raimondii</name>
    <name type="common">Peruvian cotton</name>
    <name type="synonym">Gossypium klotzschianum subsp. raimondii</name>
    <dbReference type="NCBI Taxonomy" id="29730"/>
    <lineage>
        <taxon>Eukaryota</taxon>
        <taxon>Viridiplantae</taxon>
        <taxon>Streptophyta</taxon>
        <taxon>Embryophyta</taxon>
        <taxon>Tracheophyta</taxon>
        <taxon>Spermatophyta</taxon>
        <taxon>Magnoliopsida</taxon>
        <taxon>eudicotyledons</taxon>
        <taxon>Gunneridae</taxon>
        <taxon>Pentapetalae</taxon>
        <taxon>rosids</taxon>
        <taxon>malvids</taxon>
        <taxon>Malvales</taxon>
        <taxon>Malvaceae</taxon>
        <taxon>Malvoideae</taxon>
        <taxon>Gossypium</taxon>
    </lineage>
</organism>
<feature type="compositionally biased region" description="Basic and acidic residues" evidence="2">
    <location>
        <begin position="25"/>
        <end position="50"/>
    </location>
</feature>
<feature type="compositionally biased region" description="Basic and acidic residues" evidence="2">
    <location>
        <begin position="60"/>
        <end position="71"/>
    </location>
</feature>
<evidence type="ECO:0000256" key="2">
    <source>
        <dbReference type="SAM" id="MobiDB-lite"/>
    </source>
</evidence>
<gene>
    <name evidence="3" type="ORF">B456_012G159600</name>
</gene>
<proteinExistence type="predicted"/>
<dbReference type="AlphaFoldDB" id="A0A0D2TQE6"/>
<feature type="coiled-coil region" evidence="1">
    <location>
        <begin position="124"/>
        <end position="156"/>
    </location>
</feature>
<keyword evidence="4" id="KW-1185">Reference proteome</keyword>
<name>A0A0D2TQE6_GOSRA</name>
<dbReference type="STRING" id="29730.A0A0D2TQE6"/>
<feature type="region of interest" description="Disordered" evidence="2">
    <location>
        <begin position="1"/>
        <end position="71"/>
    </location>
</feature>
<evidence type="ECO:0000313" key="3">
    <source>
        <dbReference type="EMBL" id="KJB77828.1"/>
    </source>
</evidence>
<dbReference type="EMBL" id="CM001751">
    <property type="protein sequence ID" value="KJB77828.1"/>
    <property type="molecule type" value="Genomic_DNA"/>
</dbReference>
<protein>
    <submittedName>
        <fullName evidence="3">Uncharacterized protein</fullName>
    </submittedName>
</protein>
<dbReference type="KEGG" id="gra:105778916"/>
<sequence>MGACATKPKVLKDENSPATVPAPEPVKEESVQPVETKDEPVVVKEADETKPNSLGSLLDNEEKSNETKVETITAEEPKIKEEAAIVEAPKKVEEAIVEAPKEAPKKAEVIVEAPKEAPKKEEVIVEAKTMVEAEKQKKKEEEEEEEEEVIVLAEKKSEGAKKEEPIVKEVKTEAPIV</sequence>
<evidence type="ECO:0000256" key="1">
    <source>
        <dbReference type="SAM" id="Coils"/>
    </source>
</evidence>
<dbReference type="OrthoDB" id="1931376at2759"/>
<dbReference type="OMA" id="VNNTEMV"/>
<accession>A0A0D2TQE6</accession>
<keyword evidence="1" id="KW-0175">Coiled coil</keyword>
<evidence type="ECO:0000313" key="4">
    <source>
        <dbReference type="Proteomes" id="UP000032304"/>
    </source>
</evidence>
<reference evidence="3 4" key="1">
    <citation type="journal article" date="2012" name="Nature">
        <title>Repeated polyploidization of Gossypium genomes and the evolution of spinnable cotton fibres.</title>
        <authorList>
            <person name="Paterson A.H."/>
            <person name="Wendel J.F."/>
            <person name="Gundlach H."/>
            <person name="Guo H."/>
            <person name="Jenkins J."/>
            <person name="Jin D."/>
            <person name="Llewellyn D."/>
            <person name="Showmaker K.C."/>
            <person name="Shu S."/>
            <person name="Udall J."/>
            <person name="Yoo M.J."/>
            <person name="Byers R."/>
            <person name="Chen W."/>
            <person name="Doron-Faigenboim A."/>
            <person name="Duke M.V."/>
            <person name="Gong L."/>
            <person name="Grimwood J."/>
            <person name="Grover C."/>
            <person name="Grupp K."/>
            <person name="Hu G."/>
            <person name="Lee T.H."/>
            <person name="Li J."/>
            <person name="Lin L."/>
            <person name="Liu T."/>
            <person name="Marler B.S."/>
            <person name="Page J.T."/>
            <person name="Roberts A.W."/>
            <person name="Romanel E."/>
            <person name="Sanders W.S."/>
            <person name="Szadkowski E."/>
            <person name="Tan X."/>
            <person name="Tang H."/>
            <person name="Xu C."/>
            <person name="Wang J."/>
            <person name="Wang Z."/>
            <person name="Zhang D."/>
            <person name="Zhang L."/>
            <person name="Ashrafi H."/>
            <person name="Bedon F."/>
            <person name="Bowers J.E."/>
            <person name="Brubaker C.L."/>
            <person name="Chee P.W."/>
            <person name="Das S."/>
            <person name="Gingle A.R."/>
            <person name="Haigler C.H."/>
            <person name="Harker D."/>
            <person name="Hoffmann L.V."/>
            <person name="Hovav R."/>
            <person name="Jones D.C."/>
            <person name="Lemke C."/>
            <person name="Mansoor S."/>
            <person name="ur Rahman M."/>
            <person name="Rainville L.N."/>
            <person name="Rambani A."/>
            <person name="Reddy U.K."/>
            <person name="Rong J.K."/>
            <person name="Saranga Y."/>
            <person name="Scheffler B.E."/>
            <person name="Scheffler J.A."/>
            <person name="Stelly D.M."/>
            <person name="Triplett B.A."/>
            <person name="Van Deynze A."/>
            <person name="Vaslin M.F."/>
            <person name="Waghmare V.N."/>
            <person name="Walford S.A."/>
            <person name="Wright R.J."/>
            <person name="Zaki E.A."/>
            <person name="Zhang T."/>
            <person name="Dennis E.S."/>
            <person name="Mayer K.F."/>
            <person name="Peterson D.G."/>
            <person name="Rokhsar D.S."/>
            <person name="Wang X."/>
            <person name="Schmutz J."/>
        </authorList>
    </citation>
    <scope>NUCLEOTIDE SEQUENCE [LARGE SCALE GENOMIC DNA]</scope>
</reference>